<accession>A0A4Q9RE12</accession>
<dbReference type="InterPro" id="IPR009061">
    <property type="entry name" value="DNA-bd_dom_put_sf"/>
</dbReference>
<dbReference type="RefSeq" id="WP_131183302.1">
    <property type="nucleotide sequence ID" value="NZ_QJUO01000003.1"/>
</dbReference>
<name>A0A4Q9RE12_9GAMM</name>
<evidence type="ECO:0000256" key="1">
    <source>
        <dbReference type="ARBA" id="ARBA00023125"/>
    </source>
</evidence>
<dbReference type="OrthoDB" id="9808480at2"/>
<keyword evidence="1" id="KW-0238">DNA-binding</keyword>
<dbReference type="Gene3D" id="1.10.1660.10">
    <property type="match status" value="1"/>
</dbReference>
<keyword evidence="2" id="KW-0175">Coiled coil</keyword>
<dbReference type="InterPro" id="IPR047057">
    <property type="entry name" value="MerR_fam"/>
</dbReference>
<dbReference type="GO" id="GO:0003700">
    <property type="term" value="F:DNA-binding transcription factor activity"/>
    <property type="evidence" value="ECO:0007669"/>
    <property type="project" value="InterPro"/>
</dbReference>
<dbReference type="GO" id="GO:0003677">
    <property type="term" value="F:DNA binding"/>
    <property type="evidence" value="ECO:0007669"/>
    <property type="project" value="UniProtKB-KW"/>
</dbReference>
<sequence>MKLLSIHEVAGRTGLTPHTLRYYERIGLISPVGRGIGGQRRYAEADIAWVEFLVRLRATRMPIARMKEFAILRSAGDVTYPYRRLMLETHLAELQQVMDDMQRAATTISEKIAFYKESERVSVARPND</sequence>
<reference evidence="4 5" key="1">
    <citation type="submission" date="2018-06" db="EMBL/GenBank/DDBJ databases">
        <title>Three novel Pseudomonas species isolated from symptomatic oak.</title>
        <authorList>
            <person name="Bueno-Gonzalez V."/>
            <person name="Brady C."/>
        </authorList>
    </citation>
    <scope>NUCLEOTIDE SEQUENCE [LARGE SCALE GENOMIC DNA]</scope>
    <source>
        <strain evidence="4 5">P17C</strain>
    </source>
</reference>
<dbReference type="AlphaFoldDB" id="A0A4Q9RE12"/>
<feature type="domain" description="HTH merR-type" evidence="3">
    <location>
        <begin position="3"/>
        <end position="72"/>
    </location>
</feature>
<dbReference type="SUPFAM" id="SSF46955">
    <property type="entry name" value="Putative DNA-binding domain"/>
    <property type="match status" value="1"/>
</dbReference>
<evidence type="ECO:0000313" key="4">
    <source>
        <dbReference type="EMBL" id="TBU99810.1"/>
    </source>
</evidence>
<dbReference type="Pfam" id="PF13411">
    <property type="entry name" value="MerR_1"/>
    <property type="match status" value="1"/>
</dbReference>
<protein>
    <submittedName>
        <fullName evidence="4">MerR family transcriptional regulator</fullName>
    </submittedName>
</protein>
<comment type="caution">
    <text evidence="4">The sequence shown here is derived from an EMBL/GenBank/DDBJ whole genome shotgun (WGS) entry which is preliminary data.</text>
</comment>
<organism evidence="4 5">
    <name type="scientific">Stutzerimonas kirkiae</name>
    <dbReference type="NCBI Taxonomy" id="2211392"/>
    <lineage>
        <taxon>Bacteria</taxon>
        <taxon>Pseudomonadati</taxon>
        <taxon>Pseudomonadota</taxon>
        <taxon>Gammaproteobacteria</taxon>
        <taxon>Pseudomonadales</taxon>
        <taxon>Pseudomonadaceae</taxon>
        <taxon>Stutzerimonas</taxon>
    </lineage>
</organism>
<proteinExistence type="predicted"/>
<evidence type="ECO:0000313" key="5">
    <source>
        <dbReference type="Proteomes" id="UP000292639"/>
    </source>
</evidence>
<feature type="coiled-coil region" evidence="2">
    <location>
        <begin position="84"/>
        <end position="111"/>
    </location>
</feature>
<keyword evidence="5" id="KW-1185">Reference proteome</keyword>
<dbReference type="PANTHER" id="PTHR30204:SF98">
    <property type="entry name" value="HTH-TYPE TRANSCRIPTIONAL REGULATOR ADHR"/>
    <property type="match status" value="1"/>
</dbReference>
<dbReference type="SMART" id="SM00422">
    <property type="entry name" value="HTH_MERR"/>
    <property type="match status" value="1"/>
</dbReference>
<evidence type="ECO:0000259" key="3">
    <source>
        <dbReference type="PROSITE" id="PS50937"/>
    </source>
</evidence>
<dbReference type="PANTHER" id="PTHR30204">
    <property type="entry name" value="REDOX-CYCLING DRUG-SENSING TRANSCRIPTIONAL ACTIVATOR SOXR"/>
    <property type="match status" value="1"/>
</dbReference>
<dbReference type="Proteomes" id="UP000292639">
    <property type="component" value="Unassembled WGS sequence"/>
</dbReference>
<evidence type="ECO:0000256" key="2">
    <source>
        <dbReference type="SAM" id="Coils"/>
    </source>
</evidence>
<dbReference type="InterPro" id="IPR000551">
    <property type="entry name" value="MerR-type_HTH_dom"/>
</dbReference>
<gene>
    <name evidence="4" type="ORF">DNJ96_00465</name>
</gene>
<dbReference type="PROSITE" id="PS50937">
    <property type="entry name" value="HTH_MERR_2"/>
    <property type="match status" value="1"/>
</dbReference>
<dbReference type="CDD" id="cd01109">
    <property type="entry name" value="HTH_YyaN"/>
    <property type="match status" value="1"/>
</dbReference>
<dbReference type="EMBL" id="QJUP01000001">
    <property type="protein sequence ID" value="TBU99810.1"/>
    <property type="molecule type" value="Genomic_DNA"/>
</dbReference>